<keyword evidence="2" id="KW-0472">Membrane</keyword>
<feature type="transmembrane region" description="Helical" evidence="2">
    <location>
        <begin position="40"/>
        <end position="60"/>
    </location>
</feature>
<evidence type="ECO:0000259" key="3">
    <source>
        <dbReference type="SMART" id="SM00278"/>
    </source>
</evidence>
<dbReference type="Gene3D" id="3.10.560.10">
    <property type="entry name" value="Outer membrane lipoprotein wza domain like"/>
    <property type="match status" value="1"/>
</dbReference>
<keyword evidence="4" id="KW-0238">DNA-binding</keyword>
<dbReference type="GO" id="GO:0003677">
    <property type="term" value="F:DNA binding"/>
    <property type="evidence" value="ECO:0007669"/>
    <property type="project" value="UniProtKB-KW"/>
</dbReference>
<evidence type="ECO:0000313" key="5">
    <source>
        <dbReference type="Proteomes" id="UP000312032"/>
    </source>
</evidence>
<organism evidence="4 5">
    <name type="scientific">Corynebacterium tapiri</name>
    <dbReference type="NCBI Taxonomy" id="1448266"/>
    <lineage>
        <taxon>Bacteria</taxon>
        <taxon>Bacillati</taxon>
        <taxon>Actinomycetota</taxon>
        <taxon>Actinomycetes</taxon>
        <taxon>Mycobacteriales</taxon>
        <taxon>Corynebacteriaceae</taxon>
        <taxon>Corynebacterium</taxon>
    </lineage>
</organism>
<feature type="domain" description="Helix-hairpin-helix DNA-binding motif class 1" evidence="3">
    <location>
        <begin position="175"/>
        <end position="194"/>
    </location>
</feature>
<accession>A0A5C4U2C6</accession>
<dbReference type="Pfam" id="PF10531">
    <property type="entry name" value="SLBB"/>
    <property type="match status" value="1"/>
</dbReference>
<dbReference type="AlphaFoldDB" id="A0A5C4U2C6"/>
<dbReference type="EMBL" id="VDHJ01000010">
    <property type="protein sequence ID" value="TNL96627.1"/>
    <property type="molecule type" value="Genomic_DNA"/>
</dbReference>
<dbReference type="GO" id="GO:0006281">
    <property type="term" value="P:DNA repair"/>
    <property type="evidence" value="ECO:0007669"/>
    <property type="project" value="InterPro"/>
</dbReference>
<dbReference type="SUPFAM" id="SSF47781">
    <property type="entry name" value="RuvA domain 2-like"/>
    <property type="match status" value="1"/>
</dbReference>
<evidence type="ECO:0000256" key="2">
    <source>
        <dbReference type="SAM" id="Phobius"/>
    </source>
</evidence>
<keyword evidence="5" id="KW-1185">Reference proteome</keyword>
<gene>
    <name evidence="4" type="ORF">FHE74_07985</name>
</gene>
<feature type="domain" description="Helix-hairpin-helix DNA-binding motif class 1" evidence="3">
    <location>
        <begin position="205"/>
        <end position="224"/>
    </location>
</feature>
<evidence type="ECO:0000313" key="4">
    <source>
        <dbReference type="EMBL" id="TNL96627.1"/>
    </source>
</evidence>
<dbReference type="OrthoDB" id="9758724at2"/>
<dbReference type="NCBIfam" id="TIGR00426">
    <property type="entry name" value="competence protein ComEA helix-hairpin-helix repeat region"/>
    <property type="match status" value="1"/>
</dbReference>
<dbReference type="GO" id="GO:0015627">
    <property type="term" value="C:type II protein secretion system complex"/>
    <property type="evidence" value="ECO:0007669"/>
    <property type="project" value="TreeGrafter"/>
</dbReference>
<dbReference type="InterPro" id="IPR003583">
    <property type="entry name" value="Hlx-hairpin-Hlx_DNA-bd_motif"/>
</dbReference>
<reference evidence="4 5" key="1">
    <citation type="submission" date="2019-06" db="EMBL/GenBank/DDBJ databases">
        <authorList>
            <person name="Li J."/>
        </authorList>
    </citation>
    <scope>NUCLEOTIDE SEQUENCE [LARGE SCALE GENOMIC DNA]</scope>
    <source>
        <strain evidence="4 5">LMG 28165</strain>
    </source>
</reference>
<name>A0A5C4U2C6_9CORY</name>
<dbReference type="PANTHER" id="PTHR21180:SF32">
    <property type="entry name" value="ENDONUCLEASE_EXONUCLEASE_PHOSPHATASE FAMILY DOMAIN-CONTAINING PROTEIN 1"/>
    <property type="match status" value="1"/>
</dbReference>
<comment type="caution">
    <text evidence="4">The sequence shown here is derived from an EMBL/GenBank/DDBJ whole genome shotgun (WGS) entry which is preliminary data.</text>
</comment>
<protein>
    <submittedName>
        <fullName evidence="4">ComEA family DNA-binding protein</fullName>
    </submittedName>
</protein>
<proteinExistence type="predicted"/>
<keyword evidence="2" id="KW-0812">Transmembrane</keyword>
<dbReference type="Proteomes" id="UP000312032">
    <property type="component" value="Unassembled WGS sequence"/>
</dbReference>
<dbReference type="InterPro" id="IPR004509">
    <property type="entry name" value="Competence_ComEA_HhH"/>
</dbReference>
<keyword evidence="2" id="KW-1133">Transmembrane helix</keyword>
<dbReference type="InterPro" id="IPR051675">
    <property type="entry name" value="Endo/Exo/Phosphatase_dom_1"/>
</dbReference>
<dbReference type="RefSeq" id="WP_139465981.1">
    <property type="nucleotide sequence ID" value="NZ_VDHJ01000010.1"/>
</dbReference>
<dbReference type="Pfam" id="PF12836">
    <property type="entry name" value="HHH_3"/>
    <property type="match status" value="1"/>
</dbReference>
<sequence>MSPSTVSRLSELTRPTGEESSLSVDFPTESPRFTVPPRTALMACAAVAVAAVVAIVIGYVRTPPPVVPPAIAGNTTSAAPDAEIVVSVVGAVHKPGLVRLNTGDRVADAIAAAGGQLPEADPAALNQAQLLVDGQQIVVPLPGAPPVGAASSTSTGGSVSGNAGAGTSLNTADAAALEELDGVGQATAAAIIAYREEHGGFTSIDQLLDVKGIGPAKFAAIKDEVTL</sequence>
<feature type="compositionally biased region" description="Polar residues" evidence="1">
    <location>
        <begin position="1"/>
        <end position="10"/>
    </location>
</feature>
<dbReference type="InterPro" id="IPR010994">
    <property type="entry name" value="RuvA_2-like"/>
</dbReference>
<dbReference type="SMART" id="SM00278">
    <property type="entry name" value="HhH1"/>
    <property type="match status" value="2"/>
</dbReference>
<dbReference type="PANTHER" id="PTHR21180">
    <property type="entry name" value="ENDONUCLEASE/EXONUCLEASE/PHOSPHATASE FAMILY DOMAIN-CONTAINING PROTEIN 1"/>
    <property type="match status" value="1"/>
</dbReference>
<dbReference type="InterPro" id="IPR019554">
    <property type="entry name" value="Soluble_ligand-bd"/>
</dbReference>
<feature type="region of interest" description="Disordered" evidence="1">
    <location>
        <begin position="1"/>
        <end position="27"/>
    </location>
</feature>
<dbReference type="GO" id="GO:0015628">
    <property type="term" value="P:protein secretion by the type II secretion system"/>
    <property type="evidence" value="ECO:0007669"/>
    <property type="project" value="TreeGrafter"/>
</dbReference>
<evidence type="ECO:0000256" key="1">
    <source>
        <dbReference type="SAM" id="MobiDB-lite"/>
    </source>
</evidence>
<dbReference type="Gene3D" id="1.10.150.280">
    <property type="entry name" value="AF1531-like domain"/>
    <property type="match status" value="1"/>
</dbReference>